<dbReference type="EMBL" id="UIVS01000003">
    <property type="protein sequence ID" value="SVP92623.1"/>
    <property type="molecule type" value="Genomic_DNA"/>
</dbReference>
<dbReference type="CDD" id="cd02248">
    <property type="entry name" value="Peptidase_C1A"/>
    <property type="match status" value="1"/>
</dbReference>
<evidence type="ECO:0000259" key="7">
    <source>
        <dbReference type="SMART" id="SM00848"/>
    </source>
</evidence>
<keyword evidence="5" id="KW-1133">Transmembrane helix</keyword>
<dbReference type="PROSITE" id="PS00640">
    <property type="entry name" value="THIOL_PROTEASE_ASN"/>
    <property type="match status" value="1"/>
</dbReference>
<dbReference type="InterPro" id="IPR025660">
    <property type="entry name" value="Pept_his_AS"/>
</dbReference>
<dbReference type="Pfam" id="PF00112">
    <property type="entry name" value="Peptidase_C1"/>
    <property type="match status" value="1"/>
</dbReference>
<evidence type="ECO:0000256" key="1">
    <source>
        <dbReference type="ARBA" id="ARBA00008455"/>
    </source>
</evidence>
<comment type="similarity">
    <text evidence="1">Belongs to the peptidase C1 family.</text>
</comment>
<dbReference type="AlphaFoldDB" id="A0A3B0MR57"/>
<dbReference type="InterPro" id="IPR025661">
    <property type="entry name" value="Pept_asp_AS"/>
</dbReference>
<gene>
    <name evidence="9" type="ORF">TAT_000242000</name>
    <name evidence="8" type="ORF">TAV_000242100</name>
</gene>
<keyword evidence="3" id="KW-1015">Disulfide bond</keyword>
<dbReference type="EMBL" id="UIVT01000003">
    <property type="protein sequence ID" value="SVP93427.1"/>
    <property type="molecule type" value="Genomic_DNA"/>
</dbReference>
<dbReference type="SMART" id="SM00645">
    <property type="entry name" value="Pept_C1"/>
    <property type="match status" value="1"/>
</dbReference>
<dbReference type="InterPro" id="IPR000668">
    <property type="entry name" value="Peptidase_C1A_C"/>
</dbReference>
<keyword evidence="2" id="KW-0865">Zymogen</keyword>
<dbReference type="PANTHER" id="PTHR12411">
    <property type="entry name" value="CYSTEINE PROTEASE FAMILY C1-RELATED"/>
    <property type="match status" value="1"/>
</dbReference>
<evidence type="ECO:0000256" key="4">
    <source>
        <dbReference type="ARBA" id="ARBA00023180"/>
    </source>
</evidence>
<dbReference type="SUPFAM" id="SSF54001">
    <property type="entry name" value="Cysteine proteinases"/>
    <property type="match status" value="1"/>
</dbReference>
<keyword evidence="4" id="KW-0325">Glycoprotein</keyword>
<feature type="domain" description="Peptidase C1A papain C-terminal" evidence="6">
    <location>
        <begin position="236"/>
        <end position="447"/>
    </location>
</feature>
<protein>
    <submittedName>
        <fullName evidence="8">Cysteine proteinase, tacP, putative</fullName>
    </submittedName>
</protein>
<dbReference type="InterPro" id="IPR038765">
    <property type="entry name" value="Papain-like_cys_pep_sf"/>
</dbReference>
<sequence>MAETSFVDPSQRLIDNRFDDVEMSRQFEEDSTLFGSFRRLMTKRRVAIICSIVFSLLVVIGVTVTAVLVTRSKDVFSFKNSLENHAKSDFKSIDLKLIKSYVNELTDLYKDRYISGNHVLEFEVMLSFDKFNKDYNRVHASHNERRDRFLTFRNKFLKVKNHEGHETYSREINSFADMTDEEFNKLFPPIKVPTQRSSPSHVSRLMARMVSDKKYLANLALAKSFVEPINDPTNVTGEGLDWRKANGVTKVKDQGLECGSCWAFATIGSVESLYKIYRDVTLDLSEQELVDCETKSKGCEGGFGDTALQYIQNKGVSNDNDIPYVAKKNTCVVKSTKKTYINYFTISSGLDILNKSLVISPTIVYIASSYDLTMYKSGIYNGECAQELNHAVLLVGEGYDDTLKKRYWIIKNSWGSDWGEDGYMRLERTNEGNDKCGILTTGITPGF</sequence>
<evidence type="ECO:0000313" key="8">
    <source>
        <dbReference type="EMBL" id="SVP92623.1"/>
    </source>
</evidence>
<dbReference type="Pfam" id="PF08246">
    <property type="entry name" value="Inhibitor_I29"/>
    <property type="match status" value="1"/>
</dbReference>
<dbReference type="PRINTS" id="PR00705">
    <property type="entry name" value="PAPAIN"/>
</dbReference>
<evidence type="ECO:0000259" key="6">
    <source>
        <dbReference type="SMART" id="SM00645"/>
    </source>
</evidence>
<dbReference type="InterPro" id="IPR039417">
    <property type="entry name" value="Peptidase_C1A_papain-like"/>
</dbReference>
<evidence type="ECO:0000313" key="9">
    <source>
        <dbReference type="EMBL" id="SVP93427.1"/>
    </source>
</evidence>
<feature type="domain" description="Cathepsin propeptide inhibitor" evidence="7">
    <location>
        <begin position="128"/>
        <end position="183"/>
    </location>
</feature>
<dbReference type="GO" id="GO:0008234">
    <property type="term" value="F:cysteine-type peptidase activity"/>
    <property type="evidence" value="ECO:0007669"/>
    <property type="project" value="InterPro"/>
</dbReference>
<name>A0A3B0MR57_THEAN</name>
<reference evidence="8" key="1">
    <citation type="submission" date="2018-07" db="EMBL/GenBank/DDBJ databases">
        <authorList>
            <person name="Quirk P.G."/>
            <person name="Krulwich T.A."/>
        </authorList>
    </citation>
    <scope>NUCLEOTIDE SEQUENCE</scope>
    <source>
        <strain evidence="8">Anand</strain>
    </source>
</reference>
<dbReference type="PROSITE" id="PS00639">
    <property type="entry name" value="THIOL_PROTEASE_HIS"/>
    <property type="match status" value="1"/>
</dbReference>
<dbReference type="InterPro" id="IPR013128">
    <property type="entry name" value="Peptidase_C1A"/>
</dbReference>
<evidence type="ECO:0000256" key="2">
    <source>
        <dbReference type="ARBA" id="ARBA00023145"/>
    </source>
</evidence>
<accession>A0A3B0MR57</accession>
<dbReference type="InterPro" id="IPR013201">
    <property type="entry name" value="Prot_inhib_I29"/>
</dbReference>
<dbReference type="Gene3D" id="3.90.70.10">
    <property type="entry name" value="Cysteine proteinases"/>
    <property type="match status" value="1"/>
</dbReference>
<keyword evidence="5" id="KW-0472">Membrane</keyword>
<proteinExistence type="inferred from homology"/>
<organism evidence="8">
    <name type="scientific">Theileria annulata</name>
    <dbReference type="NCBI Taxonomy" id="5874"/>
    <lineage>
        <taxon>Eukaryota</taxon>
        <taxon>Sar</taxon>
        <taxon>Alveolata</taxon>
        <taxon>Apicomplexa</taxon>
        <taxon>Aconoidasida</taxon>
        <taxon>Piroplasmida</taxon>
        <taxon>Theileriidae</taxon>
        <taxon>Theileria</taxon>
    </lineage>
</organism>
<dbReference type="GO" id="GO:0006508">
    <property type="term" value="P:proteolysis"/>
    <property type="evidence" value="ECO:0007669"/>
    <property type="project" value="InterPro"/>
</dbReference>
<evidence type="ECO:0000256" key="5">
    <source>
        <dbReference type="SAM" id="Phobius"/>
    </source>
</evidence>
<dbReference type="VEuPathDB" id="PiroplasmaDB:TA03725"/>
<evidence type="ECO:0000256" key="3">
    <source>
        <dbReference type="ARBA" id="ARBA00023157"/>
    </source>
</evidence>
<keyword evidence="5" id="KW-0812">Transmembrane</keyword>
<dbReference type="SMART" id="SM00848">
    <property type="entry name" value="Inhibitor_I29"/>
    <property type="match status" value="1"/>
</dbReference>
<feature type="transmembrane region" description="Helical" evidence="5">
    <location>
        <begin position="46"/>
        <end position="69"/>
    </location>
</feature>